<evidence type="ECO:0000313" key="1">
    <source>
        <dbReference type="EMBL" id="GAA4138824.1"/>
    </source>
</evidence>
<dbReference type="InterPro" id="IPR036696">
    <property type="entry name" value="YdfO-like_sf"/>
</dbReference>
<protein>
    <recommendedName>
        <fullName evidence="3">Phage envelope protein</fullName>
    </recommendedName>
</protein>
<evidence type="ECO:0008006" key="3">
    <source>
        <dbReference type="Google" id="ProtNLM"/>
    </source>
</evidence>
<evidence type="ECO:0000313" key="2">
    <source>
        <dbReference type="Proteomes" id="UP001500101"/>
    </source>
</evidence>
<dbReference type="Proteomes" id="UP001500101">
    <property type="component" value="Unassembled WGS sequence"/>
</dbReference>
<proteinExistence type="predicted"/>
<dbReference type="SUPFAM" id="SSF160419">
    <property type="entry name" value="YdfO-like"/>
    <property type="match status" value="1"/>
</dbReference>
<dbReference type="Gene3D" id="3.30.1810.10">
    <property type="entry name" value="YdfO-like"/>
    <property type="match status" value="1"/>
</dbReference>
<gene>
    <name evidence="1" type="ORF">GCM10022216_16240</name>
</gene>
<sequence>MFSLQQIHHAHDQVKTGADFPKYIHDLKNLGVLSFRFQVLDGIELYQGKDGFEQQTEPKYEALNLVQEVDLASFSKELIDHQQGKTDFPHFIKICADTGVNYWIVDLVGLTCTYYDAYDEIILSEDILMDSI</sequence>
<keyword evidence="2" id="KW-1185">Reference proteome</keyword>
<dbReference type="RefSeq" id="WP_344674138.1">
    <property type="nucleotide sequence ID" value="NZ_BAAAZI010000006.1"/>
</dbReference>
<accession>A0ABP7YN65</accession>
<comment type="caution">
    <text evidence="1">The sequence shown here is derived from an EMBL/GenBank/DDBJ whole genome shotgun (WGS) entry which is preliminary data.</text>
</comment>
<dbReference type="Pfam" id="PF07166">
    <property type="entry name" value="DUF1398"/>
    <property type="match status" value="1"/>
</dbReference>
<name>A0ABP7YN65_9SPHI</name>
<organism evidence="1 2">
    <name type="scientific">Sphingobacterium kyonggiense</name>
    <dbReference type="NCBI Taxonomy" id="714075"/>
    <lineage>
        <taxon>Bacteria</taxon>
        <taxon>Pseudomonadati</taxon>
        <taxon>Bacteroidota</taxon>
        <taxon>Sphingobacteriia</taxon>
        <taxon>Sphingobacteriales</taxon>
        <taxon>Sphingobacteriaceae</taxon>
        <taxon>Sphingobacterium</taxon>
    </lineage>
</organism>
<dbReference type="InterPro" id="IPR009833">
    <property type="entry name" value="DUF1398"/>
</dbReference>
<reference evidence="2" key="1">
    <citation type="journal article" date="2019" name="Int. J. Syst. Evol. Microbiol.">
        <title>The Global Catalogue of Microorganisms (GCM) 10K type strain sequencing project: providing services to taxonomists for standard genome sequencing and annotation.</title>
        <authorList>
            <consortium name="The Broad Institute Genomics Platform"/>
            <consortium name="The Broad Institute Genome Sequencing Center for Infectious Disease"/>
            <person name="Wu L."/>
            <person name="Ma J."/>
        </authorList>
    </citation>
    <scope>NUCLEOTIDE SEQUENCE [LARGE SCALE GENOMIC DNA]</scope>
    <source>
        <strain evidence="2">JCM 16704</strain>
    </source>
</reference>
<dbReference type="EMBL" id="BAAAZI010000006">
    <property type="protein sequence ID" value="GAA4138824.1"/>
    <property type="molecule type" value="Genomic_DNA"/>
</dbReference>